<gene>
    <name evidence="2" type="ORF">MYCIT1_LOCUS27944</name>
</gene>
<sequence length="100" mass="11162">MEEHVSPQNGSSESRSISRRDRGGVDGCLEADRRIEVVDISSLHLLLGRLSWTAKENVLESHCSRLWSLEIALAYPATPMRGIRHVGIVHDGQISIYKPN</sequence>
<evidence type="ECO:0000313" key="2">
    <source>
        <dbReference type="EMBL" id="CAK5278535.1"/>
    </source>
</evidence>
<dbReference type="Proteomes" id="UP001295794">
    <property type="component" value="Unassembled WGS sequence"/>
</dbReference>
<evidence type="ECO:0000313" key="3">
    <source>
        <dbReference type="Proteomes" id="UP001295794"/>
    </source>
</evidence>
<evidence type="ECO:0000256" key="1">
    <source>
        <dbReference type="SAM" id="MobiDB-lite"/>
    </source>
</evidence>
<dbReference type="EMBL" id="CAVNYO010000423">
    <property type="protein sequence ID" value="CAK5278535.1"/>
    <property type="molecule type" value="Genomic_DNA"/>
</dbReference>
<accession>A0AAD2HN95</accession>
<name>A0AAD2HN95_9AGAR</name>
<feature type="compositionally biased region" description="Basic and acidic residues" evidence="1">
    <location>
        <begin position="16"/>
        <end position="25"/>
    </location>
</feature>
<comment type="caution">
    <text evidence="2">The sequence shown here is derived from an EMBL/GenBank/DDBJ whole genome shotgun (WGS) entry which is preliminary data.</text>
</comment>
<protein>
    <submittedName>
        <fullName evidence="2">Uncharacterized protein</fullName>
    </submittedName>
</protein>
<keyword evidence="3" id="KW-1185">Reference proteome</keyword>
<reference evidence="2" key="1">
    <citation type="submission" date="2023-11" db="EMBL/GenBank/DDBJ databases">
        <authorList>
            <person name="De Vega J J."/>
            <person name="De Vega J J."/>
        </authorList>
    </citation>
    <scope>NUCLEOTIDE SEQUENCE</scope>
</reference>
<proteinExistence type="predicted"/>
<feature type="region of interest" description="Disordered" evidence="1">
    <location>
        <begin position="1"/>
        <end position="25"/>
    </location>
</feature>
<organism evidence="2 3">
    <name type="scientific">Mycena citricolor</name>
    <dbReference type="NCBI Taxonomy" id="2018698"/>
    <lineage>
        <taxon>Eukaryota</taxon>
        <taxon>Fungi</taxon>
        <taxon>Dikarya</taxon>
        <taxon>Basidiomycota</taxon>
        <taxon>Agaricomycotina</taxon>
        <taxon>Agaricomycetes</taxon>
        <taxon>Agaricomycetidae</taxon>
        <taxon>Agaricales</taxon>
        <taxon>Marasmiineae</taxon>
        <taxon>Mycenaceae</taxon>
        <taxon>Mycena</taxon>
    </lineage>
</organism>
<dbReference type="AlphaFoldDB" id="A0AAD2HN95"/>